<feature type="region of interest" description="Disordered" evidence="1">
    <location>
        <begin position="184"/>
        <end position="272"/>
    </location>
</feature>
<feature type="region of interest" description="Disordered" evidence="1">
    <location>
        <begin position="592"/>
        <end position="639"/>
    </location>
</feature>
<dbReference type="Proteomes" id="UP001329430">
    <property type="component" value="Chromosome 9"/>
</dbReference>
<feature type="compositionally biased region" description="Low complexity" evidence="1">
    <location>
        <begin position="1009"/>
        <end position="1025"/>
    </location>
</feature>
<evidence type="ECO:0000313" key="4">
    <source>
        <dbReference type="Proteomes" id="UP001329430"/>
    </source>
</evidence>
<dbReference type="Pfam" id="PF00595">
    <property type="entry name" value="PDZ"/>
    <property type="match status" value="3"/>
</dbReference>
<dbReference type="EMBL" id="JAVRBK010000009">
    <property type="protein sequence ID" value="KAK5639481.1"/>
    <property type="molecule type" value="Genomic_DNA"/>
</dbReference>
<name>A0AAN7V6S0_9COLE</name>
<dbReference type="Gene3D" id="2.30.42.10">
    <property type="match status" value="3"/>
</dbReference>
<proteinExistence type="predicted"/>
<sequence>MTDLKNKPVLPLSENGMEFVTVVSVGSEITQNEEQLPSKKDDLSSGYVTVLTIGQEDTSNEITEEVLVYRLPGERLGFGLKFEGGTKAAEFVNRLFIQSCAPDSPASMVQCSWGKLSEGDEVLKIDSLPVTSMTRIDCVRCLKDSNVVIKLLIRHFINKKSEDSVDDINSSGRVTEDIPHVISAEKKRTPPPPPPVPPRKIPRKMLKEPPPPTNTTTSIDTEGVTQNVEHIPNGPRCNRFQSPRNSGRFIRKSPEVSSHLYKDRRLSDGSAGPPDAEVYLDLFSQEQGCNLSESDDTGSSISTIIDRLSSFPTTTNSSFAGSLPSTPTSIQKHLDMSIDKPDLDTISNDSYWYSNLTSSQSSVEGNDVGTSFKNDHNVHEKVSKENETDVNPLQLPTNFQDAPLSYGNEDMIIPEPCVRSRFRGNENFLEVEDENGNCIKDVSGTFFDSVHKLLPSYDYSTASDGNTCDLIGLDLPRLVCFMPKFSSSDSTEQIECNTIESVKMFLENEIRTATFTGNHSEISDTDLYNSELYNINWNLTSQLDTIGEDDEEGSQETNSFYRSSTPIVIIENADAENGFNKDQVVERTDVPDGADFCDIMDVPPSSSRQPPDGDEFPDYHETSSTKTESRKESVREKPNWSRKLWNTSTSYNLFRDQQSSFSVRDKIAIFSNPSATLTSNNLKKTNKSTDDIPTAIEKEYLEKTKNLNNSYPKIKRSLSTSCKSDRWMSDKAPKINSLKYGNLEENKARSSLDISITTSHTRCLSDEKYDYSESTYPPSSHLHTRSQSLMDISTPDRLPRKDRWKQLIEQRQRSLSKLKGLIIPEKVVEIDVPTVLDLPEIKSNNLPSIISDAKTVIVPLESSNSSCHRNSHVPFMSTPPWTNNTTSNVPKYSPAFKRKSLQIHSETCSNGISTLSKTSAMMYESDTVDKFSKSQPNKIDLYNTKIVNDAPKSLESITSPTRSDYSFEYVSSPDIKESKPPPTTKFFHSNVISQERIESKKQDDDSDNDSAVSSSQSSYMSRTSSPASPTQLHNTYTSPTISAQEFLLQKEEDTDFQTNLEGDNHNHRLLKAQSVEAINRKNILASAKCRSGRDLKIGSPLIQRRFEDDENKNVCDNDKECNLIENHDTSNYDDTAVSITREDNITVIAVPKIENSWKPEKGNNDTKNSAIYGRSNTIDKRERKILPHFSSLPRTKSTSVNDLRKSFEKLSPLPTLDIANNHLNKFNTTLECNSKKENNYSSNVNVKRRDVSVGDSTNKLENHVSTNETIILRPEIPGGSVGVTLAGGADYETKEITVHKIRDDSSAHRDGRLQKGDVVLWINGKSVDGLTHRQLVALLKEPLPEITLVVSKAKNVNINTTSRSMSQRTPVVPKLSHSPTTTKELEIKLEKQKTLIVSLVKDASGLGISLEGGKDSPLGNMPLLIKKVFKGGAAEKTGKIEVGDQILFVNETDVSAMSRFEAWSVFKKLPENITISLTIKRSSMP</sequence>
<feature type="domain" description="PDZ" evidence="2">
    <location>
        <begin position="1269"/>
        <end position="1354"/>
    </location>
</feature>
<dbReference type="PANTHER" id="PTHR11324:SF16">
    <property type="entry name" value="PDZ DOMAIN-CONTAINING PROTEIN 2"/>
    <property type="match status" value="1"/>
</dbReference>
<dbReference type="InterPro" id="IPR001478">
    <property type="entry name" value="PDZ"/>
</dbReference>
<dbReference type="SUPFAM" id="SSF50156">
    <property type="entry name" value="PDZ domain-like"/>
    <property type="match status" value="3"/>
</dbReference>
<feature type="compositionally biased region" description="Polar residues" evidence="1">
    <location>
        <begin position="214"/>
        <end position="228"/>
    </location>
</feature>
<evidence type="ECO:0000259" key="2">
    <source>
        <dbReference type="PROSITE" id="PS50106"/>
    </source>
</evidence>
<accession>A0AAN7V6S0</accession>
<dbReference type="CDD" id="cd00136">
    <property type="entry name" value="PDZ_canonical"/>
    <property type="match status" value="1"/>
</dbReference>
<keyword evidence="4" id="KW-1185">Reference proteome</keyword>
<evidence type="ECO:0000313" key="3">
    <source>
        <dbReference type="EMBL" id="KAK5639481.1"/>
    </source>
</evidence>
<feature type="domain" description="PDZ" evidence="2">
    <location>
        <begin position="65"/>
        <end position="153"/>
    </location>
</feature>
<dbReference type="PROSITE" id="PS50106">
    <property type="entry name" value="PDZ"/>
    <property type="match status" value="3"/>
</dbReference>
<feature type="compositionally biased region" description="Pro residues" evidence="1">
    <location>
        <begin position="190"/>
        <end position="199"/>
    </location>
</feature>
<feature type="domain" description="PDZ" evidence="2">
    <location>
        <begin position="1396"/>
        <end position="1481"/>
    </location>
</feature>
<organism evidence="3 4">
    <name type="scientific">Pyrocoelia pectoralis</name>
    <dbReference type="NCBI Taxonomy" id="417401"/>
    <lineage>
        <taxon>Eukaryota</taxon>
        <taxon>Metazoa</taxon>
        <taxon>Ecdysozoa</taxon>
        <taxon>Arthropoda</taxon>
        <taxon>Hexapoda</taxon>
        <taxon>Insecta</taxon>
        <taxon>Pterygota</taxon>
        <taxon>Neoptera</taxon>
        <taxon>Endopterygota</taxon>
        <taxon>Coleoptera</taxon>
        <taxon>Polyphaga</taxon>
        <taxon>Elateriformia</taxon>
        <taxon>Elateroidea</taxon>
        <taxon>Lampyridae</taxon>
        <taxon>Lampyrinae</taxon>
        <taxon>Pyrocoelia</taxon>
    </lineage>
</organism>
<protein>
    <recommendedName>
        <fullName evidence="2">PDZ domain-containing protein</fullName>
    </recommendedName>
</protein>
<feature type="region of interest" description="Disordered" evidence="1">
    <location>
        <begin position="972"/>
        <end position="1035"/>
    </location>
</feature>
<reference evidence="3 4" key="1">
    <citation type="journal article" date="2024" name="Insects">
        <title>An Improved Chromosome-Level Genome Assembly of the Firefly Pyrocoelia pectoralis.</title>
        <authorList>
            <person name="Fu X."/>
            <person name="Meyer-Rochow V.B."/>
            <person name="Ballantyne L."/>
            <person name="Zhu X."/>
        </authorList>
    </citation>
    <scope>NUCLEOTIDE SEQUENCE [LARGE SCALE GENOMIC DNA]</scope>
    <source>
        <strain evidence="3">XCY_ONT2</strain>
    </source>
</reference>
<feature type="compositionally biased region" description="Polar residues" evidence="1">
    <location>
        <begin position="1026"/>
        <end position="1035"/>
    </location>
</feature>
<evidence type="ECO:0000256" key="1">
    <source>
        <dbReference type="SAM" id="MobiDB-lite"/>
    </source>
</evidence>
<feature type="region of interest" description="Disordered" evidence="1">
    <location>
        <begin position="775"/>
        <end position="796"/>
    </location>
</feature>
<comment type="caution">
    <text evidence="3">The sequence shown here is derived from an EMBL/GenBank/DDBJ whole genome shotgun (WGS) entry which is preliminary data.</text>
</comment>
<dbReference type="PANTHER" id="PTHR11324">
    <property type="entry name" value="IL16-RELATED"/>
    <property type="match status" value="1"/>
</dbReference>
<feature type="compositionally biased region" description="Basic and acidic residues" evidence="1">
    <location>
        <begin position="617"/>
        <end position="639"/>
    </location>
</feature>
<dbReference type="SMART" id="SM00228">
    <property type="entry name" value="PDZ"/>
    <property type="match status" value="3"/>
</dbReference>
<dbReference type="InterPro" id="IPR036034">
    <property type="entry name" value="PDZ_sf"/>
</dbReference>
<gene>
    <name evidence="3" type="ORF">RI129_011973</name>
</gene>